<evidence type="ECO:0000256" key="1">
    <source>
        <dbReference type="ARBA" id="ARBA00022722"/>
    </source>
</evidence>
<dbReference type="EMBL" id="JBHTCQ010000001">
    <property type="protein sequence ID" value="MFC7403539.1"/>
    <property type="molecule type" value="Genomic_DNA"/>
</dbReference>
<evidence type="ECO:0000256" key="3">
    <source>
        <dbReference type="ARBA" id="ARBA00022801"/>
    </source>
</evidence>
<evidence type="ECO:0000256" key="2">
    <source>
        <dbReference type="ARBA" id="ARBA00022723"/>
    </source>
</evidence>
<dbReference type="SUPFAM" id="SSF88723">
    <property type="entry name" value="PIN domain-like"/>
    <property type="match status" value="1"/>
</dbReference>
<dbReference type="RefSeq" id="WP_382390096.1">
    <property type="nucleotide sequence ID" value="NZ_JBHTCQ010000001.1"/>
</dbReference>
<gene>
    <name evidence="6" type="ORF">ACFQQL_00355</name>
</gene>
<sequence length="210" mass="23619">MTAGSRGVHIVLVDANVLASITLRDWLLLLRLETQASMFDVKWTEEILDETLDALERRKPGITKESLARYRERIVLSLQDGEVVGYEVPGTYNGPDPKDAHVHSAAELCGADILLTNDKGFRPPVVEDELPYEVYTADEFFVLVDDSLPAAVRAVTLHQIKYFWETRGSVELCQRLEAAKAPHFAERVRAHIQDLRPHIEAFAPSKSRQG</sequence>
<keyword evidence="1" id="KW-0540">Nuclease</keyword>
<dbReference type="InterPro" id="IPR002716">
    <property type="entry name" value="PIN_dom"/>
</dbReference>
<dbReference type="CDD" id="cd09854">
    <property type="entry name" value="PIN_VapC-like"/>
    <property type="match status" value="1"/>
</dbReference>
<dbReference type="Proteomes" id="UP001596455">
    <property type="component" value="Unassembled WGS sequence"/>
</dbReference>
<evidence type="ECO:0000313" key="7">
    <source>
        <dbReference type="Proteomes" id="UP001596455"/>
    </source>
</evidence>
<dbReference type="Pfam" id="PF13470">
    <property type="entry name" value="PIN_3"/>
    <property type="match status" value="1"/>
</dbReference>
<accession>A0ABW2Q203</accession>
<name>A0ABW2Q203_9MICO</name>
<keyword evidence="3" id="KW-0378">Hydrolase</keyword>
<feature type="domain" description="PIN" evidence="5">
    <location>
        <begin position="11"/>
        <end position="119"/>
    </location>
</feature>
<keyword evidence="7" id="KW-1185">Reference proteome</keyword>
<evidence type="ECO:0000256" key="4">
    <source>
        <dbReference type="ARBA" id="ARBA00022842"/>
    </source>
</evidence>
<dbReference type="InterPro" id="IPR029060">
    <property type="entry name" value="PIN-like_dom_sf"/>
</dbReference>
<organism evidence="6 7">
    <name type="scientific">Georgenia alba</name>
    <dbReference type="NCBI Taxonomy" id="2233858"/>
    <lineage>
        <taxon>Bacteria</taxon>
        <taxon>Bacillati</taxon>
        <taxon>Actinomycetota</taxon>
        <taxon>Actinomycetes</taxon>
        <taxon>Micrococcales</taxon>
        <taxon>Bogoriellaceae</taxon>
        <taxon>Georgenia</taxon>
    </lineage>
</organism>
<proteinExistence type="predicted"/>
<keyword evidence="2" id="KW-0479">Metal-binding</keyword>
<reference evidence="7" key="1">
    <citation type="journal article" date="2019" name="Int. J. Syst. Evol. Microbiol.">
        <title>The Global Catalogue of Microorganisms (GCM) 10K type strain sequencing project: providing services to taxonomists for standard genome sequencing and annotation.</title>
        <authorList>
            <consortium name="The Broad Institute Genomics Platform"/>
            <consortium name="The Broad Institute Genome Sequencing Center for Infectious Disease"/>
            <person name="Wu L."/>
            <person name="Ma J."/>
        </authorList>
    </citation>
    <scope>NUCLEOTIDE SEQUENCE [LARGE SCALE GENOMIC DNA]</scope>
    <source>
        <strain evidence="7">JCM 1490</strain>
    </source>
</reference>
<evidence type="ECO:0000313" key="6">
    <source>
        <dbReference type="EMBL" id="MFC7403539.1"/>
    </source>
</evidence>
<protein>
    <submittedName>
        <fullName evidence="6">PIN domain-containing protein</fullName>
    </submittedName>
</protein>
<comment type="caution">
    <text evidence="6">The sequence shown here is derived from an EMBL/GenBank/DDBJ whole genome shotgun (WGS) entry which is preliminary data.</text>
</comment>
<keyword evidence="4" id="KW-0460">Magnesium</keyword>
<evidence type="ECO:0000259" key="5">
    <source>
        <dbReference type="Pfam" id="PF13470"/>
    </source>
</evidence>